<dbReference type="AlphaFoldDB" id="A0AAU7MPU0"/>
<accession>A0AAU7MPU0</accession>
<dbReference type="KEGG" id="mamm:ABNF92_04445"/>
<proteinExistence type="predicted"/>
<reference evidence="1" key="1">
    <citation type="submission" date="2024-05" db="EMBL/GenBank/DDBJ databases">
        <title>Draft Genome Sequences of Flagellimonas sp. MMG031 and Marinobacter sp. MMG032 Isolated from the dinoflagellate Symbiodinium pilosum.</title>
        <authorList>
            <person name="Shikuma N.J."/>
            <person name="Farrell M.V."/>
        </authorList>
    </citation>
    <scope>NUCLEOTIDE SEQUENCE</scope>
    <source>
        <strain evidence="1">MMG032</strain>
    </source>
</reference>
<sequence>MDIRPIEEMTHLAARLGQSGMDRIRYAGKANPTKQPRSTNIENIVLIQMQTVRPNTPGCRVNELIEGAAILDTNQSKPLNINRIFNILQCMQVINTREIKTMTGLNKRQAQKYMRAVKFILPYLEAHFNSIEESDHFIQPIKH</sequence>
<name>A0AAU7MPU0_9GAMM</name>
<organism evidence="1">
    <name type="scientific">Marinobacter sp. MMG032</name>
    <dbReference type="NCBI Taxonomy" id="3158548"/>
    <lineage>
        <taxon>Bacteria</taxon>
        <taxon>Pseudomonadati</taxon>
        <taxon>Pseudomonadota</taxon>
        <taxon>Gammaproteobacteria</taxon>
        <taxon>Pseudomonadales</taxon>
        <taxon>Marinobacteraceae</taxon>
        <taxon>Marinobacter</taxon>
    </lineage>
</organism>
<dbReference type="RefSeq" id="WP_349343558.1">
    <property type="nucleotide sequence ID" value="NZ_CP157802.1"/>
</dbReference>
<evidence type="ECO:0000313" key="1">
    <source>
        <dbReference type="EMBL" id="XBQ20409.1"/>
    </source>
</evidence>
<gene>
    <name evidence="1" type="ORF">ABNF92_04445</name>
</gene>
<dbReference type="EMBL" id="CP157802">
    <property type="protein sequence ID" value="XBQ20409.1"/>
    <property type="molecule type" value="Genomic_DNA"/>
</dbReference>
<protein>
    <submittedName>
        <fullName evidence="1">Uncharacterized protein</fullName>
    </submittedName>
</protein>